<name>A0ABQ3ZCZ3_9ACTN</name>
<dbReference type="RefSeq" id="WP_203735264.1">
    <property type="nucleotide sequence ID" value="NZ_BOML01000080.1"/>
</dbReference>
<proteinExistence type="predicted"/>
<keyword evidence="2" id="KW-1185">Reference proteome</keyword>
<accession>A0ABQ3ZCZ3</accession>
<gene>
    <name evidence="1" type="ORF">Adu01nite_87740</name>
</gene>
<dbReference type="PANTHER" id="PTHR48050:SF13">
    <property type="entry name" value="STEROL 3-BETA-GLUCOSYLTRANSFERASE UGT80A2"/>
    <property type="match status" value="1"/>
</dbReference>
<dbReference type="EMBL" id="BOML01000080">
    <property type="protein sequence ID" value="GIE07424.1"/>
    <property type="molecule type" value="Genomic_DNA"/>
</dbReference>
<protein>
    <recommendedName>
        <fullName evidence="3">Glycosyltransferase</fullName>
    </recommendedName>
</protein>
<evidence type="ECO:0000313" key="2">
    <source>
        <dbReference type="Proteomes" id="UP000637628"/>
    </source>
</evidence>
<organism evidence="1 2">
    <name type="scientific">Paractinoplanes durhamensis</name>
    <dbReference type="NCBI Taxonomy" id="113563"/>
    <lineage>
        <taxon>Bacteria</taxon>
        <taxon>Bacillati</taxon>
        <taxon>Actinomycetota</taxon>
        <taxon>Actinomycetes</taxon>
        <taxon>Micromonosporales</taxon>
        <taxon>Micromonosporaceae</taxon>
        <taxon>Paractinoplanes</taxon>
    </lineage>
</organism>
<reference evidence="1 2" key="1">
    <citation type="submission" date="2021-01" db="EMBL/GenBank/DDBJ databases">
        <title>Whole genome shotgun sequence of Actinoplanes durhamensis NBRC 14914.</title>
        <authorList>
            <person name="Komaki H."/>
            <person name="Tamura T."/>
        </authorList>
    </citation>
    <scope>NUCLEOTIDE SEQUENCE [LARGE SCALE GENOMIC DNA]</scope>
    <source>
        <strain evidence="1 2">NBRC 14914</strain>
    </source>
</reference>
<dbReference type="InterPro" id="IPR050426">
    <property type="entry name" value="Glycosyltransferase_28"/>
</dbReference>
<dbReference type="Proteomes" id="UP000637628">
    <property type="component" value="Unassembled WGS sequence"/>
</dbReference>
<evidence type="ECO:0008006" key="3">
    <source>
        <dbReference type="Google" id="ProtNLM"/>
    </source>
</evidence>
<dbReference type="PANTHER" id="PTHR48050">
    <property type="entry name" value="STEROL 3-BETA-GLUCOSYLTRANSFERASE"/>
    <property type="match status" value="1"/>
</dbReference>
<comment type="caution">
    <text evidence="1">The sequence shown here is derived from an EMBL/GenBank/DDBJ whole genome shotgun (WGS) entry which is preliminary data.</text>
</comment>
<evidence type="ECO:0000313" key="1">
    <source>
        <dbReference type="EMBL" id="GIE07424.1"/>
    </source>
</evidence>
<dbReference type="Gene3D" id="3.40.50.2000">
    <property type="entry name" value="Glycogen Phosphorylase B"/>
    <property type="match status" value="2"/>
</dbReference>
<sequence length="139" mass="14554">MPYAALYGISPSVVAVPLDRPAYRPLTGYWWPLAGGRLSPPLEQFLADGEPPVFVGFGSMSFSGAVVAGLGRRVVVQRGAANLSAEGPDVLVVDDEPHALLFPRVSVVVHHGGAGTTAAALRAGPPPRRCPAGWCWRTA</sequence>
<dbReference type="SUPFAM" id="SSF53756">
    <property type="entry name" value="UDP-Glycosyltransferase/glycogen phosphorylase"/>
    <property type="match status" value="1"/>
</dbReference>